<accession>A0ABT1S2T4</accession>
<dbReference type="InterPro" id="IPR020449">
    <property type="entry name" value="Tscrpt_reg_AraC-type_HTH"/>
</dbReference>
<gene>
    <name evidence="5" type="ORF">NE695_15195</name>
</gene>
<proteinExistence type="predicted"/>
<dbReference type="PRINTS" id="PR00032">
    <property type="entry name" value="HTHARAC"/>
</dbReference>
<dbReference type="GeneID" id="90534053"/>
<dbReference type="InterPro" id="IPR009057">
    <property type="entry name" value="Homeodomain-like_sf"/>
</dbReference>
<evidence type="ECO:0000313" key="5">
    <source>
        <dbReference type="EMBL" id="MCQ4841259.1"/>
    </source>
</evidence>
<evidence type="ECO:0000256" key="1">
    <source>
        <dbReference type="ARBA" id="ARBA00023015"/>
    </source>
</evidence>
<comment type="caution">
    <text evidence="5">The sequence shown here is derived from an EMBL/GenBank/DDBJ whole genome shotgun (WGS) entry which is preliminary data.</text>
</comment>
<evidence type="ECO:0000259" key="4">
    <source>
        <dbReference type="PROSITE" id="PS01124"/>
    </source>
</evidence>
<dbReference type="InterPro" id="IPR050204">
    <property type="entry name" value="AraC_XylS_family_regulators"/>
</dbReference>
<keyword evidence="2" id="KW-0238">DNA-binding</keyword>
<dbReference type="Proteomes" id="UP001524473">
    <property type="component" value="Unassembled WGS sequence"/>
</dbReference>
<keyword evidence="3" id="KW-0804">Transcription</keyword>
<dbReference type="SUPFAM" id="SSF51215">
    <property type="entry name" value="Regulatory protein AraC"/>
    <property type="match status" value="1"/>
</dbReference>
<organism evidence="5 6">
    <name type="scientific">Neglectibacter timonensis</name>
    <dbReference type="NCBI Taxonomy" id="1776382"/>
    <lineage>
        <taxon>Bacteria</taxon>
        <taxon>Bacillati</taxon>
        <taxon>Bacillota</taxon>
        <taxon>Clostridia</taxon>
        <taxon>Eubacteriales</taxon>
        <taxon>Oscillospiraceae</taxon>
        <taxon>Neglectibacter</taxon>
    </lineage>
</organism>
<keyword evidence="6" id="KW-1185">Reference proteome</keyword>
<evidence type="ECO:0000256" key="2">
    <source>
        <dbReference type="ARBA" id="ARBA00023125"/>
    </source>
</evidence>
<protein>
    <submittedName>
        <fullName evidence="5">AraC family transcriptional regulator</fullName>
    </submittedName>
</protein>
<dbReference type="SMART" id="SM00342">
    <property type="entry name" value="HTH_ARAC"/>
    <property type="match status" value="1"/>
</dbReference>
<dbReference type="EMBL" id="JANFZH010000042">
    <property type="protein sequence ID" value="MCQ4841259.1"/>
    <property type="molecule type" value="Genomic_DNA"/>
</dbReference>
<dbReference type="PANTHER" id="PTHR46796:SF6">
    <property type="entry name" value="ARAC SUBFAMILY"/>
    <property type="match status" value="1"/>
</dbReference>
<dbReference type="Pfam" id="PF12833">
    <property type="entry name" value="HTH_18"/>
    <property type="match status" value="1"/>
</dbReference>
<evidence type="ECO:0000256" key="3">
    <source>
        <dbReference type="ARBA" id="ARBA00023163"/>
    </source>
</evidence>
<dbReference type="Gene3D" id="1.10.10.60">
    <property type="entry name" value="Homeodomain-like"/>
    <property type="match status" value="2"/>
</dbReference>
<dbReference type="PANTHER" id="PTHR46796">
    <property type="entry name" value="HTH-TYPE TRANSCRIPTIONAL ACTIVATOR RHAS-RELATED"/>
    <property type="match status" value="1"/>
</dbReference>
<name>A0ABT1S2T4_9FIRM</name>
<feature type="domain" description="HTH araC/xylS-type" evidence="4">
    <location>
        <begin position="148"/>
        <end position="247"/>
    </location>
</feature>
<dbReference type="PROSITE" id="PS01124">
    <property type="entry name" value="HTH_ARAC_FAMILY_2"/>
    <property type="match status" value="1"/>
</dbReference>
<sequence length="253" mass="29084">MYRLEWVTVKELESVYTVSATAGKHIQIENRSTFGLSFCKSGKITYTHGGKKFVSAPDRAVILPMGATYTLYNNLGGEFPLLNFTCMEPLTEEFIVIPLSQTEEYFSDYEKIRRLATMHGSRLKMMSLFYSVLERLFEESQNRNVSLRRATQYVVDHLDDTALSNSKIAAEAGVCESYLRRMFRENYKTTPKQYVIEARIQKAGQALRENRGSVTEISYQCGFSSVYHFCRAFKQYSGLTPSEYRNRYGLEGI</sequence>
<dbReference type="RefSeq" id="WP_066859719.1">
    <property type="nucleotide sequence ID" value="NZ_CABKVV010000006.1"/>
</dbReference>
<evidence type="ECO:0000313" key="6">
    <source>
        <dbReference type="Proteomes" id="UP001524473"/>
    </source>
</evidence>
<keyword evidence="1" id="KW-0805">Transcription regulation</keyword>
<dbReference type="InterPro" id="IPR037923">
    <property type="entry name" value="HTH-like"/>
</dbReference>
<reference evidence="5 6" key="1">
    <citation type="submission" date="2022-06" db="EMBL/GenBank/DDBJ databases">
        <title>Isolation of gut microbiota from human fecal samples.</title>
        <authorList>
            <person name="Pamer E.G."/>
            <person name="Barat B."/>
            <person name="Waligurski E."/>
            <person name="Medina S."/>
            <person name="Paddock L."/>
            <person name="Mostad J."/>
        </authorList>
    </citation>
    <scope>NUCLEOTIDE SEQUENCE [LARGE SCALE GENOMIC DNA]</scope>
    <source>
        <strain evidence="5 6">DFI.9.73</strain>
    </source>
</reference>
<dbReference type="SUPFAM" id="SSF46689">
    <property type="entry name" value="Homeodomain-like"/>
    <property type="match status" value="2"/>
</dbReference>
<dbReference type="InterPro" id="IPR018060">
    <property type="entry name" value="HTH_AraC"/>
</dbReference>